<dbReference type="KEGG" id="cluj:IAU68_06305"/>
<feature type="transmembrane region" description="Helical" evidence="1">
    <location>
        <begin position="67"/>
        <end position="85"/>
    </location>
</feature>
<keyword evidence="1" id="KW-0472">Membrane</keyword>
<keyword evidence="5" id="KW-1185">Reference proteome</keyword>
<feature type="transmembrane region" description="Helical" evidence="1">
    <location>
        <begin position="91"/>
        <end position="110"/>
    </location>
</feature>
<evidence type="ECO:0000313" key="4">
    <source>
        <dbReference type="Proteomes" id="UP000516235"/>
    </source>
</evidence>
<feature type="transmembrane region" description="Helical" evidence="1">
    <location>
        <begin position="18"/>
        <end position="38"/>
    </location>
</feature>
<evidence type="ECO:0000313" key="2">
    <source>
        <dbReference type="EMBL" id="MBC3178826.1"/>
    </source>
</evidence>
<protein>
    <submittedName>
        <fullName evidence="3">Uncharacterized protein</fullName>
    </submittedName>
</protein>
<gene>
    <name evidence="2" type="ORF">H7348_05800</name>
    <name evidence="3" type="ORF">IAU68_06305</name>
</gene>
<keyword evidence="1" id="KW-0812">Transmembrane</keyword>
<keyword evidence="1" id="KW-1133">Transmembrane helix</keyword>
<dbReference type="EMBL" id="JACMYE010000004">
    <property type="protein sequence ID" value="MBC3178826.1"/>
    <property type="molecule type" value="Genomic_DNA"/>
</dbReference>
<accession>A0A7H0JWB8</accession>
<proteinExistence type="predicted"/>
<organism evidence="3 4">
    <name type="scientific">Corynebacterium lujinxingii</name>
    <dbReference type="NCBI Taxonomy" id="2763010"/>
    <lineage>
        <taxon>Bacteria</taxon>
        <taxon>Bacillati</taxon>
        <taxon>Actinomycetota</taxon>
        <taxon>Actinomycetes</taxon>
        <taxon>Mycobacteriales</taxon>
        <taxon>Corynebacteriaceae</taxon>
        <taxon>Corynebacterium</taxon>
    </lineage>
</organism>
<dbReference type="Proteomes" id="UP000642876">
    <property type="component" value="Unassembled WGS sequence"/>
</dbReference>
<evidence type="ECO:0000313" key="3">
    <source>
        <dbReference type="EMBL" id="QNP89334.1"/>
    </source>
</evidence>
<sequence>MSETPETDNRPRAGWIKAVPYAVLAAYALGPLLLIPLVSGPWPVVVFIFAVAVIAGLVDGLFFRPTLSLPIVAAAGFWIAQLLYFNEGSRIYTLGVIAVCALAAWVGSLLPSGAGRASSTSKAQV</sequence>
<feature type="transmembrane region" description="Helical" evidence="1">
    <location>
        <begin position="44"/>
        <end position="62"/>
    </location>
</feature>
<dbReference type="EMBL" id="CP061032">
    <property type="protein sequence ID" value="QNP89334.1"/>
    <property type="molecule type" value="Genomic_DNA"/>
</dbReference>
<evidence type="ECO:0000256" key="1">
    <source>
        <dbReference type="SAM" id="Phobius"/>
    </source>
</evidence>
<name>A0A7H0JWB8_9CORY</name>
<reference evidence="4 5" key="1">
    <citation type="submission" date="2020-08" db="EMBL/GenBank/DDBJ databases">
        <title>novel species in genus Corynebacterium.</title>
        <authorList>
            <person name="Zhang G."/>
        </authorList>
    </citation>
    <scope>NUCLEOTIDE SEQUENCE [LARGE SCALE GENOMIC DNA]</scope>
    <source>
        <strain evidence="3">Zg-917</strain>
        <strain evidence="4 5">zg-917</strain>
    </source>
</reference>
<evidence type="ECO:0000313" key="5">
    <source>
        <dbReference type="Proteomes" id="UP000642876"/>
    </source>
</evidence>
<dbReference type="AlphaFoldDB" id="A0A7H0JWB8"/>
<dbReference type="RefSeq" id="WP_171194041.1">
    <property type="nucleotide sequence ID" value="NZ_CP061032.1"/>
</dbReference>
<dbReference type="Proteomes" id="UP000516235">
    <property type="component" value="Chromosome"/>
</dbReference>